<dbReference type="InterPro" id="IPR044742">
    <property type="entry name" value="DEAD/DEAH_RhlB"/>
</dbReference>
<keyword evidence="2 7" id="KW-0378">Hydrolase</keyword>
<dbReference type="Proteomes" id="UP000199021">
    <property type="component" value="Unassembled WGS sequence"/>
</dbReference>
<evidence type="ECO:0000259" key="10">
    <source>
        <dbReference type="PROSITE" id="PS51194"/>
    </source>
</evidence>
<evidence type="ECO:0000256" key="1">
    <source>
        <dbReference type="ARBA" id="ARBA00022741"/>
    </source>
</evidence>
<dbReference type="GO" id="GO:0016787">
    <property type="term" value="F:hydrolase activity"/>
    <property type="evidence" value="ECO:0007669"/>
    <property type="project" value="UniProtKB-KW"/>
</dbReference>
<keyword evidence="3 7" id="KW-0347">Helicase</keyword>
<dbReference type="Pfam" id="PF00270">
    <property type="entry name" value="DEAD"/>
    <property type="match status" value="1"/>
</dbReference>
<dbReference type="PROSITE" id="PS51194">
    <property type="entry name" value="HELICASE_CTER"/>
    <property type="match status" value="1"/>
</dbReference>
<dbReference type="InterPro" id="IPR001650">
    <property type="entry name" value="Helicase_C-like"/>
</dbReference>
<reference evidence="13" key="1">
    <citation type="submission" date="2016-10" db="EMBL/GenBank/DDBJ databases">
        <authorList>
            <person name="Varghese N."/>
            <person name="Submissions S."/>
        </authorList>
    </citation>
    <scope>NUCLEOTIDE SEQUENCE [LARGE SCALE GENOMIC DNA]</scope>
    <source>
        <strain evidence="13">DSM 24740</strain>
    </source>
</reference>
<proteinExistence type="inferred from homology"/>
<dbReference type="GO" id="GO:0003724">
    <property type="term" value="F:RNA helicase activity"/>
    <property type="evidence" value="ECO:0007669"/>
    <property type="project" value="InterPro"/>
</dbReference>
<feature type="short sequence motif" description="Q motif" evidence="6">
    <location>
        <begin position="17"/>
        <end position="45"/>
    </location>
</feature>
<dbReference type="SUPFAM" id="SSF52540">
    <property type="entry name" value="P-loop containing nucleoside triphosphate hydrolases"/>
    <property type="match status" value="1"/>
</dbReference>
<protein>
    <submittedName>
        <fullName evidence="12">Superfamily II DNA and RNA helicase</fullName>
    </submittedName>
</protein>
<dbReference type="InterPro" id="IPR014014">
    <property type="entry name" value="RNA_helicase_DEAD_Q_motif"/>
</dbReference>
<evidence type="ECO:0000256" key="3">
    <source>
        <dbReference type="ARBA" id="ARBA00022806"/>
    </source>
</evidence>
<feature type="compositionally biased region" description="Basic residues" evidence="8">
    <location>
        <begin position="485"/>
        <end position="496"/>
    </location>
</feature>
<evidence type="ECO:0000313" key="13">
    <source>
        <dbReference type="Proteomes" id="UP000199021"/>
    </source>
</evidence>
<dbReference type="Pfam" id="PF00271">
    <property type="entry name" value="Helicase_C"/>
    <property type="match status" value="1"/>
</dbReference>
<dbReference type="InterPro" id="IPR011545">
    <property type="entry name" value="DEAD/DEAH_box_helicase_dom"/>
</dbReference>
<sequence>MDTNPDLAPEETEEEVVYFDELDIADEVLDALDDMGFEKCTPIQAQAIPPSIEGRDVLAVAQTGTGKTAAFLLPILTDICDNPPTKVATIVLTPTRELAMQIDRQLEGFSFHMNASSIPVYGGRDGHSMAQEQKALKGGAPIVVATPGRLMAHLDMGYTDLSEVRHLVLDEADRMLDMGFVNDMIKIIDMLPKESLQILFFSATMPNKIRKFSRDILKNPVEISIAISKPAEKIKQKAYNVADWAKNALIEDILREKTKTMDRILIFCGRKKTVRELTRRLARKNPKVKDVSSDLDQDEREERLRQFRSGAIQVVVATDVLSRGIHINGIDLVINFDVPGDAEDYVHRIGRTARAAAEGEAITLISGDDRRRFKAIEELMEMKVERLEVPERLKDKGDDRGGRGGDRRRGGGGGRGRGGDRRGGGGGGGRGRGRGGNRSGGGGGNRDRKPRAEDDNKDAPRSERSNDKPRQERSGGDQPRDPNRKQRGRGRGRGRGPKPSSSPEE</sequence>
<feature type="domain" description="Helicase C-terminal" evidence="10">
    <location>
        <begin position="249"/>
        <end position="397"/>
    </location>
</feature>
<evidence type="ECO:0000256" key="5">
    <source>
        <dbReference type="ARBA" id="ARBA00038437"/>
    </source>
</evidence>
<dbReference type="RefSeq" id="WP_090170001.1">
    <property type="nucleotide sequence ID" value="NZ_FOFB01000017.1"/>
</dbReference>
<feature type="domain" description="Helicase ATP-binding" evidence="9">
    <location>
        <begin position="48"/>
        <end position="223"/>
    </location>
</feature>
<evidence type="ECO:0000313" key="12">
    <source>
        <dbReference type="EMBL" id="SEQ84715.1"/>
    </source>
</evidence>
<name>A0A1H9JDP6_9BACT</name>
<accession>A0A1H9JDP6</accession>
<dbReference type="PANTHER" id="PTHR47959:SF13">
    <property type="entry name" value="ATP-DEPENDENT RNA HELICASE RHLE"/>
    <property type="match status" value="1"/>
</dbReference>
<keyword evidence="4 7" id="KW-0067">ATP-binding</keyword>
<organism evidence="12 13">
    <name type="scientific">Neolewinella agarilytica</name>
    <dbReference type="NCBI Taxonomy" id="478744"/>
    <lineage>
        <taxon>Bacteria</taxon>
        <taxon>Pseudomonadati</taxon>
        <taxon>Bacteroidota</taxon>
        <taxon>Saprospiria</taxon>
        <taxon>Saprospirales</taxon>
        <taxon>Lewinellaceae</taxon>
        <taxon>Neolewinella</taxon>
    </lineage>
</organism>
<feature type="compositionally biased region" description="Gly residues" evidence="8">
    <location>
        <begin position="424"/>
        <end position="444"/>
    </location>
</feature>
<evidence type="ECO:0000256" key="2">
    <source>
        <dbReference type="ARBA" id="ARBA00022801"/>
    </source>
</evidence>
<dbReference type="InParanoid" id="A0A1H9JDP6"/>
<dbReference type="CDD" id="cd18787">
    <property type="entry name" value="SF2_C_DEAD"/>
    <property type="match status" value="1"/>
</dbReference>
<dbReference type="AlphaFoldDB" id="A0A1H9JDP6"/>
<dbReference type="Gene3D" id="3.40.50.300">
    <property type="entry name" value="P-loop containing nucleotide triphosphate hydrolases"/>
    <property type="match status" value="2"/>
</dbReference>
<evidence type="ECO:0000259" key="9">
    <source>
        <dbReference type="PROSITE" id="PS51192"/>
    </source>
</evidence>
<dbReference type="SMART" id="SM00487">
    <property type="entry name" value="DEXDc"/>
    <property type="match status" value="1"/>
</dbReference>
<dbReference type="SMART" id="SM00490">
    <property type="entry name" value="HELICc"/>
    <property type="match status" value="1"/>
</dbReference>
<keyword evidence="1 7" id="KW-0547">Nucleotide-binding</keyword>
<gene>
    <name evidence="12" type="ORF">SAMN05444359_11711</name>
</gene>
<dbReference type="OrthoDB" id="9785240at2"/>
<evidence type="ECO:0000256" key="6">
    <source>
        <dbReference type="PROSITE-ProRule" id="PRU00552"/>
    </source>
</evidence>
<feature type="compositionally biased region" description="Basic and acidic residues" evidence="8">
    <location>
        <begin position="445"/>
        <end position="484"/>
    </location>
</feature>
<dbReference type="GO" id="GO:0005829">
    <property type="term" value="C:cytosol"/>
    <property type="evidence" value="ECO:0007669"/>
    <property type="project" value="TreeGrafter"/>
</dbReference>
<dbReference type="STRING" id="478744.SAMN05444359_11711"/>
<evidence type="ECO:0000256" key="4">
    <source>
        <dbReference type="ARBA" id="ARBA00022840"/>
    </source>
</evidence>
<dbReference type="PANTHER" id="PTHR47959">
    <property type="entry name" value="ATP-DEPENDENT RNA HELICASE RHLE-RELATED"/>
    <property type="match status" value="1"/>
</dbReference>
<dbReference type="InterPro" id="IPR027417">
    <property type="entry name" value="P-loop_NTPase"/>
</dbReference>
<feature type="region of interest" description="Disordered" evidence="8">
    <location>
        <begin position="390"/>
        <end position="505"/>
    </location>
</feature>
<keyword evidence="13" id="KW-1185">Reference proteome</keyword>
<dbReference type="GO" id="GO:0003676">
    <property type="term" value="F:nucleic acid binding"/>
    <property type="evidence" value="ECO:0007669"/>
    <property type="project" value="InterPro"/>
</dbReference>
<dbReference type="CDD" id="cd00268">
    <property type="entry name" value="DEADc"/>
    <property type="match status" value="1"/>
</dbReference>
<dbReference type="PROSITE" id="PS51195">
    <property type="entry name" value="Q_MOTIF"/>
    <property type="match status" value="1"/>
</dbReference>
<dbReference type="InterPro" id="IPR014001">
    <property type="entry name" value="Helicase_ATP-bd"/>
</dbReference>
<evidence type="ECO:0000256" key="8">
    <source>
        <dbReference type="SAM" id="MobiDB-lite"/>
    </source>
</evidence>
<evidence type="ECO:0000256" key="7">
    <source>
        <dbReference type="RuleBase" id="RU000492"/>
    </source>
</evidence>
<dbReference type="PROSITE" id="PS51192">
    <property type="entry name" value="HELICASE_ATP_BIND_1"/>
    <property type="match status" value="1"/>
</dbReference>
<feature type="compositionally biased region" description="Basic and acidic residues" evidence="8">
    <location>
        <begin position="390"/>
        <end position="409"/>
    </location>
</feature>
<dbReference type="GO" id="GO:0005524">
    <property type="term" value="F:ATP binding"/>
    <property type="evidence" value="ECO:0007669"/>
    <property type="project" value="UniProtKB-KW"/>
</dbReference>
<dbReference type="PROSITE" id="PS00039">
    <property type="entry name" value="DEAD_ATP_HELICASE"/>
    <property type="match status" value="1"/>
</dbReference>
<comment type="similarity">
    <text evidence="5 7">Belongs to the DEAD box helicase family.</text>
</comment>
<evidence type="ECO:0000259" key="11">
    <source>
        <dbReference type="PROSITE" id="PS51195"/>
    </source>
</evidence>
<feature type="domain" description="DEAD-box RNA helicase Q" evidence="11">
    <location>
        <begin position="17"/>
        <end position="45"/>
    </location>
</feature>
<dbReference type="InterPro" id="IPR000629">
    <property type="entry name" value="RNA-helicase_DEAD-box_CS"/>
</dbReference>
<dbReference type="EMBL" id="FOFB01000017">
    <property type="protein sequence ID" value="SEQ84715.1"/>
    <property type="molecule type" value="Genomic_DNA"/>
</dbReference>
<dbReference type="InterPro" id="IPR050079">
    <property type="entry name" value="DEAD_box_RNA_helicase"/>
</dbReference>